<name>A0ABN6JVZ9_9BURK</name>
<reference evidence="3 4" key="1">
    <citation type="journal article" date="2022" name="Front. Microbiol.">
        <title>Identification and characterization of a novel class of self-sufficient cytochrome P450 hydroxylase involved in cyclohexanecarboxylate degradation in Paraburkholderia terrae strain KU-64.</title>
        <authorList>
            <person name="Yamamoto T."/>
            <person name="Hasegawa Y."/>
            <person name="Iwaki H."/>
        </authorList>
    </citation>
    <scope>NUCLEOTIDE SEQUENCE [LARGE SCALE GENOMIC DNA]</scope>
    <source>
        <strain evidence="3 4">KU-64</strain>
    </source>
</reference>
<keyword evidence="2" id="KW-0472">Membrane</keyword>
<dbReference type="EMBL" id="AP024958">
    <property type="protein sequence ID" value="BCZ85114.1"/>
    <property type="molecule type" value="Genomic_DNA"/>
</dbReference>
<sequence length="138" mass="15537">MKIRTIVIATGVTLLGLFTILNWDTFSRPTLLDMVVARVDAPLGIILLCAIGVLTLIYALSVARLEITVQLEARRMKNEMEQLREIADKATESRVQALQDFLVRETQRIDVKLDMLLESAKHQPNAPHTGYRSPTRVP</sequence>
<proteinExistence type="predicted"/>
<evidence type="ECO:0000256" key="1">
    <source>
        <dbReference type="SAM" id="Coils"/>
    </source>
</evidence>
<evidence type="ECO:0000313" key="3">
    <source>
        <dbReference type="EMBL" id="BCZ85114.1"/>
    </source>
</evidence>
<keyword evidence="4" id="KW-1185">Reference proteome</keyword>
<organism evidence="3 4">
    <name type="scientific">Paraburkholderia terrae</name>
    <dbReference type="NCBI Taxonomy" id="311230"/>
    <lineage>
        <taxon>Bacteria</taxon>
        <taxon>Pseudomonadati</taxon>
        <taxon>Pseudomonadota</taxon>
        <taxon>Betaproteobacteria</taxon>
        <taxon>Burkholderiales</taxon>
        <taxon>Burkholderiaceae</taxon>
        <taxon>Paraburkholderia</taxon>
    </lineage>
</organism>
<keyword evidence="1" id="KW-0175">Coiled coil</keyword>
<keyword evidence="2" id="KW-1133">Transmembrane helix</keyword>
<evidence type="ECO:0000256" key="2">
    <source>
        <dbReference type="SAM" id="Phobius"/>
    </source>
</evidence>
<accession>A0ABN6JVZ9</accession>
<dbReference type="RefSeq" id="WP_229517274.1">
    <property type="nucleotide sequence ID" value="NZ_AP024958.1"/>
</dbReference>
<evidence type="ECO:0008006" key="5">
    <source>
        <dbReference type="Google" id="ProtNLM"/>
    </source>
</evidence>
<protein>
    <recommendedName>
        <fullName evidence="5">Signal transduction histidine kinase</fullName>
    </recommendedName>
</protein>
<keyword evidence="2" id="KW-0812">Transmembrane</keyword>
<dbReference type="Proteomes" id="UP001319874">
    <property type="component" value="Chromosome 4"/>
</dbReference>
<feature type="coiled-coil region" evidence="1">
    <location>
        <begin position="73"/>
        <end position="100"/>
    </location>
</feature>
<evidence type="ECO:0000313" key="4">
    <source>
        <dbReference type="Proteomes" id="UP001319874"/>
    </source>
</evidence>
<feature type="transmembrane region" description="Helical" evidence="2">
    <location>
        <begin position="5"/>
        <end position="23"/>
    </location>
</feature>
<feature type="transmembrane region" description="Helical" evidence="2">
    <location>
        <begin position="43"/>
        <end position="67"/>
    </location>
</feature>
<gene>
    <name evidence="3" type="ORF">PTKU64_87890</name>
</gene>